<name>A0A7S4QE17_9DINO</name>
<reference evidence="1" key="1">
    <citation type="submission" date="2021-01" db="EMBL/GenBank/DDBJ databases">
        <authorList>
            <person name="Corre E."/>
            <person name="Pelletier E."/>
            <person name="Niang G."/>
            <person name="Scheremetjew M."/>
            <person name="Finn R."/>
            <person name="Kale V."/>
            <person name="Holt S."/>
            <person name="Cochrane G."/>
            <person name="Meng A."/>
            <person name="Brown T."/>
            <person name="Cohen L."/>
        </authorList>
    </citation>
    <scope>NUCLEOTIDE SEQUENCE</scope>
    <source>
        <strain evidence="1">CCMP3105</strain>
    </source>
</reference>
<dbReference type="AlphaFoldDB" id="A0A7S4QE17"/>
<sequence length="229" mass="25094">MDFDDLEVCEGGLGPSPQAKRAELLATACPDPMCVEPPPRSRLKLVFMQGGGTIDRCSMPQVQNIFQHSASFSGRTWEGERRGPAILQAKTNWHWPGTPLAPCWTTLPWSGATWSGSSALARGCSSLCRPPSSWLRTRGSVLVGFWAVHGPTVMPPEAPAVMDIEVDRPGQLVDCPVRFLAGEDGKPGPPWRWEVQTLGPFSIGIFKDAKEVPPMVLQEWRERLSSCTD</sequence>
<accession>A0A7S4QE17</accession>
<evidence type="ECO:0000313" key="1">
    <source>
        <dbReference type="EMBL" id="CAE4580814.1"/>
    </source>
</evidence>
<dbReference type="EMBL" id="HBNR01027955">
    <property type="protein sequence ID" value="CAE4580814.1"/>
    <property type="molecule type" value="Transcribed_RNA"/>
</dbReference>
<gene>
    <name evidence="1" type="ORF">AMON00008_LOCUS18977</name>
</gene>
<protein>
    <submittedName>
        <fullName evidence="1">Uncharacterized protein</fullName>
    </submittedName>
</protein>
<organism evidence="1">
    <name type="scientific">Alexandrium monilatum</name>
    <dbReference type="NCBI Taxonomy" id="311494"/>
    <lineage>
        <taxon>Eukaryota</taxon>
        <taxon>Sar</taxon>
        <taxon>Alveolata</taxon>
        <taxon>Dinophyceae</taxon>
        <taxon>Gonyaulacales</taxon>
        <taxon>Pyrocystaceae</taxon>
        <taxon>Alexandrium</taxon>
    </lineage>
</organism>
<proteinExistence type="predicted"/>